<gene>
    <name evidence="9" type="ORF">C8Z91_31190</name>
</gene>
<evidence type="ECO:0000256" key="7">
    <source>
        <dbReference type="SAM" id="Phobius"/>
    </source>
</evidence>
<evidence type="ECO:0000313" key="9">
    <source>
        <dbReference type="EMBL" id="PUA35079.1"/>
    </source>
</evidence>
<dbReference type="EMBL" id="PYHP01000095">
    <property type="protein sequence ID" value="PUA35079.1"/>
    <property type="molecule type" value="Genomic_DNA"/>
</dbReference>
<dbReference type="PANTHER" id="PTHR40074">
    <property type="entry name" value="O-ACETYLTRANSFERASE WECH"/>
    <property type="match status" value="1"/>
</dbReference>
<accession>A0A2T6FT54</accession>
<sequence length="380" mass="43619">MNFSKKGNETHVTETKRKSKPKLLELDIVRAIAILAVVLIHSTSDATVELPPGSGSQAVYLALNKLANFAVPVFILLSGLVLFYRYQDDFGGKQALQFYLRRVKQVLYPYLVWSLFYYLYNQWIYYRANLHWNTGEFLDLLPWADASYHLYFMVIIVQFYLLFPLLMWLCRAFRWFRSGLIWIGLLIQAGFYAYHNLVEPFGHMPSLCINYFSMFTLGGWIGLHYEAFSAWIRKHFVWVLPLTAVLGFGFMGLFQMELRLSIVLSHQWYQLLFFAYAAFAAMSFIRLGQLLLERAKAAARVLMALGAASFGIYLAHPAVLTYYKTHVLPQSGAMSAYHAYVFGAFALSLTIPWIATFLYGQAMRPFRRKKPKPSPAGSAA</sequence>
<evidence type="ECO:0000256" key="3">
    <source>
        <dbReference type="ARBA" id="ARBA00022475"/>
    </source>
</evidence>
<comment type="caution">
    <text evidence="9">The sequence shown here is derived from an EMBL/GenBank/DDBJ whole genome shotgun (WGS) entry which is preliminary data.</text>
</comment>
<dbReference type="GO" id="GO:0005886">
    <property type="term" value="C:plasma membrane"/>
    <property type="evidence" value="ECO:0007669"/>
    <property type="project" value="UniProtKB-SubCell"/>
</dbReference>
<keyword evidence="6 7" id="KW-0472">Membrane</keyword>
<keyword evidence="9" id="KW-0808">Transferase</keyword>
<evidence type="ECO:0000313" key="10">
    <source>
        <dbReference type="Proteomes" id="UP000244184"/>
    </source>
</evidence>
<dbReference type="Pfam" id="PF01757">
    <property type="entry name" value="Acyl_transf_3"/>
    <property type="match status" value="1"/>
</dbReference>
<comment type="similarity">
    <text evidence="2">Belongs to the acyltransferase 3 family.</text>
</comment>
<keyword evidence="3" id="KW-1003">Cell membrane</keyword>
<dbReference type="InterPro" id="IPR002656">
    <property type="entry name" value="Acyl_transf_3_dom"/>
</dbReference>
<evidence type="ECO:0000256" key="1">
    <source>
        <dbReference type="ARBA" id="ARBA00004651"/>
    </source>
</evidence>
<keyword evidence="9" id="KW-0012">Acyltransferase</keyword>
<feature type="transmembrane region" description="Helical" evidence="7">
    <location>
        <begin position="336"/>
        <end position="360"/>
    </location>
</feature>
<dbReference type="RefSeq" id="WP_108534657.1">
    <property type="nucleotide sequence ID" value="NZ_PYHP01000095.1"/>
</dbReference>
<evidence type="ECO:0000256" key="2">
    <source>
        <dbReference type="ARBA" id="ARBA00007400"/>
    </source>
</evidence>
<feature type="transmembrane region" description="Helical" evidence="7">
    <location>
        <begin position="175"/>
        <end position="195"/>
    </location>
</feature>
<keyword evidence="4 7" id="KW-0812">Transmembrane</keyword>
<evidence type="ECO:0000256" key="4">
    <source>
        <dbReference type="ARBA" id="ARBA00022692"/>
    </source>
</evidence>
<dbReference type="Proteomes" id="UP000244184">
    <property type="component" value="Unassembled WGS sequence"/>
</dbReference>
<feature type="transmembrane region" description="Helical" evidence="7">
    <location>
        <begin position="201"/>
        <end position="223"/>
    </location>
</feature>
<feature type="transmembrane region" description="Helical" evidence="7">
    <location>
        <begin position="107"/>
        <end position="126"/>
    </location>
</feature>
<organism evidence="9 10">
    <name type="scientific">Paenibacillus elgii</name>
    <dbReference type="NCBI Taxonomy" id="189691"/>
    <lineage>
        <taxon>Bacteria</taxon>
        <taxon>Bacillati</taxon>
        <taxon>Bacillota</taxon>
        <taxon>Bacilli</taxon>
        <taxon>Bacillales</taxon>
        <taxon>Paenibacillaceae</taxon>
        <taxon>Paenibacillus</taxon>
    </lineage>
</organism>
<dbReference type="AlphaFoldDB" id="A0A2T6FT54"/>
<feature type="transmembrane region" description="Helical" evidence="7">
    <location>
        <begin position="268"/>
        <end position="285"/>
    </location>
</feature>
<name>A0A2T6FT54_9BACL</name>
<evidence type="ECO:0000256" key="6">
    <source>
        <dbReference type="ARBA" id="ARBA00023136"/>
    </source>
</evidence>
<evidence type="ECO:0000256" key="5">
    <source>
        <dbReference type="ARBA" id="ARBA00022989"/>
    </source>
</evidence>
<feature type="domain" description="Acyltransferase 3" evidence="8">
    <location>
        <begin position="25"/>
        <end position="355"/>
    </location>
</feature>
<dbReference type="GO" id="GO:0016413">
    <property type="term" value="F:O-acetyltransferase activity"/>
    <property type="evidence" value="ECO:0007669"/>
    <property type="project" value="TreeGrafter"/>
</dbReference>
<feature type="transmembrane region" description="Helical" evidence="7">
    <location>
        <begin position="297"/>
        <end position="316"/>
    </location>
</feature>
<keyword evidence="5 7" id="KW-1133">Transmembrane helix</keyword>
<dbReference type="PANTHER" id="PTHR40074:SF2">
    <property type="entry name" value="O-ACETYLTRANSFERASE WECH"/>
    <property type="match status" value="1"/>
</dbReference>
<evidence type="ECO:0000259" key="8">
    <source>
        <dbReference type="Pfam" id="PF01757"/>
    </source>
</evidence>
<dbReference type="GO" id="GO:0009246">
    <property type="term" value="P:enterobacterial common antigen biosynthetic process"/>
    <property type="evidence" value="ECO:0007669"/>
    <property type="project" value="TreeGrafter"/>
</dbReference>
<comment type="subcellular location">
    <subcellularLocation>
        <location evidence="1">Cell membrane</location>
        <topology evidence="1">Multi-pass membrane protein</topology>
    </subcellularLocation>
</comment>
<protein>
    <submittedName>
        <fullName evidence="9">Acyltransferase</fullName>
    </submittedName>
</protein>
<feature type="transmembrane region" description="Helical" evidence="7">
    <location>
        <begin position="146"/>
        <end position="168"/>
    </location>
</feature>
<reference evidence="9 10" key="1">
    <citation type="submission" date="2018-03" db="EMBL/GenBank/DDBJ databases">
        <title>Genome sequence of Paenibacillus elgii strain AC13 an antimicrobial compound producing bacteria.</title>
        <authorList>
            <person name="Kurokawa A.S."/>
            <person name="Araujo J.F."/>
            <person name="Costa R.A."/>
            <person name="Ortega D.B."/>
            <person name="Pires A.S."/>
            <person name="Pappas G.J.Jr."/>
            <person name="Franco O.L."/>
            <person name="Barreto C."/>
            <person name="Magalhaes B.S."/>
            <person name="Kruger R.H."/>
        </authorList>
    </citation>
    <scope>NUCLEOTIDE SEQUENCE [LARGE SCALE GENOMIC DNA]</scope>
    <source>
        <strain evidence="9 10">AC13</strain>
    </source>
</reference>
<proteinExistence type="inferred from homology"/>
<feature type="transmembrane region" description="Helical" evidence="7">
    <location>
        <begin position="235"/>
        <end position="256"/>
    </location>
</feature>
<feature type="transmembrane region" description="Helical" evidence="7">
    <location>
        <begin position="66"/>
        <end position="86"/>
    </location>
</feature>
<feature type="transmembrane region" description="Helical" evidence="7">
    <location>
        <begin position="23"/>
        <end position="42"/>
    </location>
</feature>